<protein>
    <submittedName>
        <fullName evidence="2">Stage II sporulation protein R</fullName>
    </submittedName>
</protein>
<evidence type="ECO:0000313" key="2">
    <source>
        <dbReference type="EMBL" id="AGX41514.1"/>
    </source>
</evidence>
<dbReference type="GeneID" id="55473046"/>
<sequence>MKKSIKLKSLVYIGLVIISTTVLTGCFESSQDVDKGYSINQLVNTTKSENKTRVLNYDEVKDSLIRFHVIANSDSEEDQNLKIEVKNRVIDYLYPYLNESKSIEQSRQIIKDNMNEVKNIAEDVIKRNNYNYDVKLELSRENFPDKSYGNITLPQGNYEAFRIIIGSGEGKNWWCVMFPPLCFVDESKAEVEYDKVENRIKSNNDDSNNKKDNASPAKSQEVTNDGEESNKQNNKNNIQIKFKVVETIKNLFN</sequence>
<dbReference type="RefSeq" id="WP_022743802.1">
    <property type="nucleotide sequence ID" value="NC_022571.1"/>
</dbReference>
<dbReference type="Proteomes" id="UP000017118">
    <property type="component" value="Chromosome"/>
</dbReference>
<feature type="compositionally biased region" description="Basic and acidic residues" evidence="1">
    <location>
        <begin position="199"/>
        <end position="213"/>
    </location>
</feature>
<dbReference type="PATRIC" id="fig|1345695.10.peg.1248"/>
<dbReference type="NCBIfam" id="TIGR02837">
    <property type="entry name" value="spore_II_R"/>
    <property type="match status" value="1"/>
</dbReference>
<proteinExistence type="predicted"/>
<name>U5ML47_CLOSA</name>
<dbReference type="OrthoDB" id="9793324at2"/>
<dbReference type="InterPro" id="IPR014202">
    <property type="entry name" value="Spore_II_R"/>
</dbReference>
<dbReference type="EMBL" id="CP006721">
    <property type="protein sequence ID" value="AGX41514.1"/>
    <property type="molecule type" value="Genomic_DNA"/>
</dbReference>
<keyword evidence="3" id="KW-1185">Reference proteome</keyword>
<evidence type="ECO:0000256" key="1">
    <source>
        <dbReference type="SAM" id="MobiDB-lite"/>
    </source>
</evidence>
<accession>U5ML47</accession>
<dbReference type="HOGENOM" id="CLU_069310_2_0_9"/>
<gene>
    <name evidence="2" type="primary">spoIIR</name>
    <name evidence="2" type="ORF">CLSA_c04910</name>
</gene>
<dbReference type="KEGG" id="csb:CLSA_c04910"/>
<dbReference type="AlphaFoldDB" id="U5ML47"/>
<dbReference type="PROSITE" id="PS51257">
    <property type="entry name" value="PROKAR_LIPOPROTEIN"/>
    <property type="match status" value="1"/>
</dbReference>
<dbReference type="eggNOG" id="ENOG5031K93">
    <property type="taxonomic scope" value="Bacteria"/>
</dbReference>
<organism evidence="2 3">
    <name type="scientific">Clostridium saccharobutylicum DSM 13864</name>
    <dbReference type="NCBI Taxonomy" id="1345695"/>
    <lineage>
        <taxon>Bacteria</taxon>
        <taxon>Bacillati</taxon>
        <taxon>Bacillota</taxon>
        <taxon>Clostridia</taxon>
        <taxon>Eubacteriales</taxon>
        <taxon>Clostridiaceae</taxon>
        <taxon>Clostridium</taxon>
    </lineage>
</organism>
<reference evidence="2 3" key="1">
    <citation type="journal article" date="2013" name="Genome Announc.">
        <title>Complete Genome Sequence of the Solvent Producer Clostridium saccharobutylicum NCP262 (DSM 13864).</title>
        <authorList>
            <person name="Poehlein A."/>
            <person name="Hartwich K."/>
            <person name="Krabben P."/>
            <person name="Ehrenreich A."/>
            <person name="Liebl W."/>
            <person name="Durre P."/>
            <person name="Gottschalk G."/>
            <person name="Daniel R."/>
        </authorList>
    </citation>
    <scope>NUCLEOTIDE SEQUENCE [LARGE SCALE GENOMIC DNA]</scope>
    <source>
        <strain evidence="2">DSM 13864</strain>
    </source>
</reference>
<dbReference type="Pfam" id="PF09551">
    <property type="entry name" value="Spore_II_R"/>
    <property type="match status" value="1"/>
</dbReference>
<feature type="region of interest" description="Disordered" evidence="1">
    <location>
        <begin position="199"/>
        <end position="235"/>
    </location>
</feature>
<evidence type="ECO:0000313" key="3">
    <source>
        <dbReference type="Proteomes" id="UP000017118"/>
    </source>
</evidence>